<reference evidence="3 4" key="1">
    <citation type="submission" date="2024-01" db="EMBL/GenBank/DDBJ databases">
        <title>The genome of the rayed Mediterranean limpet Patella caerulea (Linnaeus, 1758).</title>
        <authorList>
            <person name="Anh-Thu Weber A."/>
            <person name="Halstead-Nussloch G."/>
        </authorList>
    </citation>
    <scope>NUCLEOTIDE SEQUENCE [LARGE SCALE GENOMIC DNA]</scope>
    <source>
        <strain evidence="3">AATW-2023a</strain>
        <tissue evidence="3">Whole specimen</tissue>
    </source>
</reference>
<keyword evidence="1" id="KW-0175">Coiled coil</keyword>
<evidence type="ECO:0008006" key="5">
    <source>
        <dbReference type="Google" id="ProtNLM"/>
    </source>
</evidence>
<dbReference type="InterPro" id="IPR038830">
    <property type="entry name" value="CCDC186"/>
</dbReference>
<dbReference type="GO" id="GO:0005802">
    <property type="term" value="C:trans-Golgi network"/>
    <property type="evidence" value="ECO:0007669"/>
    <property type="project" value="TreeGrafter"/>
</dbReference>
<feature type="compositionally biased region" description="Polar residues" evidence="2">
    <location>
        <begin position="292"/>
        <end position="327"/>
    </location>
</feature>
<feature type="compositionally biased region" description="Polar residues" evidence="2">
    <location>
        <begin position="57"/>
        <end position="66"/>
    </location>
</feature>
<dbReference type="GO" id="GO:0031267">
    <property type="term" value="F:small GTPase binding"/>
    <property type="evidence" value="ECO:0007669"/>
    <property type="project" value="TreeGrafter"/>
</dbReference>
<feature type="coiled-coil region" evidence="1">
    <location>
        <begin position="1221"/>
        <end position="1248"/>
    </location>
</feature>
<feature type="compositionally biased region" description="Acidic residues" evidence="2">
    <location>
        <begin position="1"/>
        <end position="14"/>
    </location>
</feature>
<sequence length="1252" mass="139782">MSEIIGDGENDELAENPQPEADADISTENVESSSQDTDRAEGDVLNVEANGNHVENESNVPHNNNQEEGDQINICVEAGGPRDAEGDSLNEGADAEPESHPGNLETESNQFVNDRDAEITDRAEGDVLNVGADAEPHSAHVESESDNDVSHSNHQNDNVPHGDFVVGAEIPEVVAQVSYEDAVNCSQTGDESESAESEMGSVSDVVNNIVPLPSGFVDNVPHENVPSTLNQVSAAAASPLVKTSSDQAPECDQPFEAGAPCPEVVLVNNATPELINSTTGCSISLQVCDSPNSGTQNDSGDCQSESEHSVSQNAESKASGTQDNLNCGNDDKHKGMPLDDSGSSNDSSAFSECDINNTNKATVSSANNISNGDNHENRVSESSSQSSAASESPEKSQNCVTGDTSKNNMEIQSTPVNQESSQIGTRHGAKKFPISRKSPPGIDFLHLSDSSEDELLNELDAALLSQSHSPRNSDDRQFNSTTQRQNGSTTTQRQNGSTNSSVPAMTTSSNGLKQFPIKESVIVQQVEQNIEALSKQLHTKEEDIKSITVFCETLKEKLKTLEEEKKGLEFEIKRLKEDDKDNLYLPQIKELENTIAAQQKEIQHTKETLISHDALAKRKIASMQNDYKLRIDQVTKMYEDCLREKDTMVVNYAVAEQKNIEAKKATEKMENKFKEKIKEQESLIAKLKAMKGEKQKIAAEVDAKLTELSGAHKEMERMKEMLTSADVRIKWAQNKLKAELEAHKETKIELEKTTQKLKMAKEETWQIRKDCQAIVKQYQESEEIKSNSLDKELKLKESELIVQRQEKSDSQEVYNMTVKELDVLKAKHKDAIEELKTLRDKVYCLEDERKQNEETMSKYKEIIQKQKGENKTCHDKLGNLGQLEDDFTRAQDMIKNLDREIADLRLSNKDLQLDIEGCRTRESELLELTQKLSRTNAKLQSENTNSNNQVVSLSSKASNMEMEIQSLEEKCKDLAERLSEEEKKYGTESVSLKTELAEKNKTVSDLKQKLEDEKDLNRTLKRKHANNIKDLTRQLHHAKKKLESYENHHHGEKDVTSLGSRTSSNGSLNTMTDGHSQHPAQQNHHHHHHQVAPVKPPEPEYPVITEQVEVDKQVLIERIVRLQKAHARKNEKIEFLQDHIQQLVDEVQRKKRIIQSYILREEQGALAPEAMDENKALLAKKGGIMASLYSSHSQDGHMTLDLSLEINQKLQSVLEDTLLKNITLKENIDTLGQEIARLSKENRQLQLHLQGR</sequence>
<feature type="region of interest" description="Disordered" evidence="2">
    <location>
        <begin position="467"/>
        <end position="511"/>
    </location>
</feature>
<feature type="compositionally biased region" description="Low complexity" evidence="2">
    <location>
        <begin position="380"/>
        <end position="397"/>
    </location>
</feature>
<evidence type="ECO:0000313" key="3">
    <source>
        <dbReference type="EMBL" id="KAK6174373.1"/>
    </source>
</evidence>
<proteinExistence type="predicted"/>
<feature type="coiled-coil region" evidence="1">
    <location>
        <begin position="1119"/>
        <end position="1153"/>
    </location>
</feature>
<dbReference type="PANTHER" id="PTHR18911">
    <property type="entry name" value="CTCL TUMOR ANTIGEN HD-CL-01"/>
    <property type="match status" value="1"/>
</dbReference>
<keyword evidence="4" id="KW-1185">Reference proteome</keyword>
<feature type="coiled-coil region" evidence="1">
    <location>
        <begin position="523"/>
        <end position="608"/>
    </location>
</feature>
<feature type="region of interest" description="Disordered" evidence="2">
    <location>
        <begin position="1043"/>
        <end position="1099"/>
    </location>
</feature>
<feature type="compositionally biased region" description="Polar residues" evidence="2">
    <location>
        <begin position="26"/>
        <end position="35"/>
    </location>
</feature>
<feature type="compositionally biased region" description="Polar residues" evidence="2">
    <location>
        <begin position="354"/>
        <end position="372"/>
    </location>
</feature>
<feature type="region of interest" description="Disordered" evidence="2">
    <location>
        <begin position="292"/>
        <end position="446"/>
    </location>
</feature>
<evidence type="ECO:0000256" key="1">
    <source>
        <dbReference type="SAM" id="Coils"/>
    </source>
</evidence>
<protein>
    <recommendedName>
        <fullName evidence="5">Coiled-coil domain-containing protein 186</fullName>
    </recommendedName>
</protein>
<gene>
    <name evidence="3" type="ORF">SNE40_017663</name>
</gene>
<feature type="compositionally biased region" description="Basic and acidic residues" evidence="2">
    <location>
        <begin position="113"/>
        <end position="125"/>
    </location>
</feature>
<organism evidence="3 4">
    <name type="scientific">Patella caerulea</name>
    <name type="common">Rayed Mediterranean limpet</name>
    <dbReference type="NCBI Taxonomy" id="87958"/>
    <lineage>
        <taxon>Eukaryota</taxon>
        <taxon>Metazoa</taxon>
        <taxon>Spiralia</taxon>
        <taxon>Lophotrochozoa</taxon>
        <taxon>Mollusca</taxon>
        <taxon>Gastropoda</taxon>
        <taxon>Patellogastropoda</taxon>
        <taxon>Patelloidea</taxon>
        <taxon>Patellidae</taxon>
        <taxon>Patella</taxon>
    </lineage>
</organism>
<feature type="region of interest" description="Disordered" evidence="2">
    <location>
        <begin position="182"/>
        <end position="202"/>
    </location>
</feature>
<feature type="coiled-coil region" evidence="1">
    <location>
        <begin position="733"/>
        <end position="763"/>
    </location>
</feature>
<dbReference type="PANTHER" id="PTHR18911:SF5">
    <property type="entry name" value="COILED-COIL DOMAIN-CONTAINING PROTEIN 186"/>
    <property type="match status" value="1"/>
</dbReference>
<feature type="compositionally biased region" description="Polar residues" evidence="2">
    <location>
        <begin position="478"/>
        <end position="511"/>
    </location>
</feature>
<name>A0AAN8PG82_PATCE</name>
<evidence type="ECO:0000256" key="2">
    <source>
        <dbReference type="SAM" id="MobiDB-lite"/>
    </source>
</evidence>
<dbReference type="Proteomes" id="UP001347796">
    <property type="component" value="Unassembled WGS sequence"/>
</dbReference>
<dbReference type="GO" id="GO:0099518">
    <property type="term" value="P:vesicle cytoskeletal trafficking"/>
    <property type="evidence" value="ECO:0007669"/>
    <property type="project" value="TreeGrafter"/>
</dbReference>
<feature type="coiled-coil region" evidence="1">
    <location>
        <begin position="652"/>
        <end position="690"/>
    </location>
</feature>
<dbReference type="EMBL" id="JAZGQO010000011">
    <property type="protein sequence ID" value="KAK6174373.1"/>
    <property type="molecule type" value="Genomic_DNA"/>
</dbReference>
<comment type="caution">
    <text evidence="3">The sequence shown here is derived from an EMBL/GenBank/DDBJ whole genome shotgun (WGS) entry which is preliminary data.</text>
</comment>
<feature type="region of interest" description="Disordered" evidence="2">
    <location>
        <begin position="1"/>
        <end position="163"/>
    </location>
</feature>
<feature type="compositionally biased region" description="Basic and acidic residues" evidence="2">
    <location>
        <begin position="134"/>
        <end position="151"/>
    </location>
</feature>
<feature type="compositionally biased region" description="Basic and acidic residues" evidence="2">
    <location>
        <begin position="1043"/>
        <end position="1055"/>
    </location>
</feature>
<feature type="compositionally biased region" description="Polar residues" evidence="2">
    <location>
        <begin position="1057"/>
        <end position="1074"/>
    </location>
</feature>
<accession>A0AAN8PG82</accession>
<dbReference type="AlphaFoldDB" id="A0AAN8PG82"/>
<feature type="compositionally biased region" description="Low complexity" evidence="2">
    <location>
        <begin position="339"/>
        <end position="351"/>
    </location>
</feature>
<feature type="compositionally biased region" description="Polar residues" evidence="2">
    <location>
        <begin position="398"/>
        <end position="424"/>
    </location>
</feature>
<evidence type="ECO:0000313" key="4">
    <source>
        <dbReference type="Proteomes" id="UP001347796"/>
    </source>
</evidence>